<keyword evidence="1" id="KW-0863">Zinc-finger</keyword>
<evidence type="ECO:0000313" key="4">
    <source>
        <dbReference type="Proteomes" id="UP001159363"/>
    </source>
</evidence>
<name>A0ABQ9HV73_9NEOP</name>
<comment type="caution">
    <text evidence="3">The sequence shown here is derived from an EMBL/GenBank/DDBJ whole genome shotgun (WGS) entry which is preliminary data.</text>
</comment>
<gene>
    <name evidence="3" type="ORF">PR048_007775</name>
</gene>
<dbReference type="PROSITE" id="PS50158">
    <property type="entry name" value="ZF_CCHC"/>
    <property type="match status" value="1"/>
</dbReference>
<protein>
    <recommendedName>
        <fullName evidence="2">CCHC-type domain-containing protein</fullName>
    </recommendedName>
</protein>
<evidence type="ECO:0000256" key="1">
    <source>
        <dbReference type="PROSITE-ProRule" id="PRU00047"/>
    </source>
</evidence>
<dbReference type="Proteomes" id="UP001159363">
    <property type="component" value="Chromosome 3"/>
</dbReference>
<evidence type="ECO:0000313" key="3">
    <source>
        <dbReference type="EMBL" id="KAJ8888288.1"/>
    </source>
</evidence>
<dbReference type="SUPFAM" id="SSF57756">
    <property type="entry name" value="Retrovirus zinc finger-like domains"/>
    <property type="match status" value="1"/>
</dbReference>
<evidence type="ECO:0000259" key="2">
    <source>
        <dbReference type="PROSITE" id="PS50158"/>
    </source>
</evidence>
<dbReference type="SMART" id="SM00343">
    <property type="entry name" value="ZnF_C2HC"/>
    <property type="match status" value="1"/>
</dbReference>
<organism evidence="3 4">
    <name type="scientific">Dryococelus australis</name>
    <dbReference type="NCBI Taxonomy" id="614101"/>
    <lineage>
        <taxon>Eukaryota</taxon>
        <taxon>Metazoa</taxon>
        <taxon>Ecdysozoa</taxon>
        <taxon>Arthropoda</taxon>
        <taxon>Hexapoda</taxon>
        <taxon>Insecta</taxon>
        <taxon>Pterygota</taxon>
        <taxon>Neoptera</taxon>
        <taxon>Polyneoptera</taxon>
        <taxon>Phasmatodea</taxon>
        <taxon>Verophasmatodea</taxon>
        <taxon>Anareolatae</taxon>
        <taxon>Phasmatidae</taxon>
        <taxon>Eurycanthinae</taxon>
        <taxon>Dryococelus</taxon>
    </lineage>
</organism>
<dbReference type="InterPro" id="IPR036875">
    <property type="entry name" value="Znf_CCHC_sf"/>
</dbReference>
<feature type="non-terminal residue" evidence="3">
    <location>
        <position position="258"/>
    </location>
</feature>
<sequence>MVSVTSVYVKPFNGIGNFSKWLVGLKHFLRDTGCLKLWIGLNHLMKRNRRRNIALKMEETNHGRGVYIQEFFVTFEGILIELKQARGKLTEDEVTVQLLSAMPASFQSVERRIKHAELNVSDQPSHQRKGILEISGWEEIPNKFQDSIKKTQVPEFNGKCYNCGGRGHKRYQCPSARLFSEHKASTTQDADEHCDIAFLANVNNSKECCHLAKHLFSTCKGKIHLQSWEGINITLINIMLSDQLSLNLLSVKKMEEGR</sequence>
<proteinExistence type="predicted"/>
<keyword evidence="4" id="KW-1185">Reference proteome</keyword>
<feature type="domain" description="CCHC-type" evidence="2">
    <location>
        <begin position="159"/>
        <end position="175"/>
    </location>
</feature>
<dbReference type="Pfam" id="PF00098">
    <property type="entry name" value="zf-CCHC"/>
    <property type="match status" value="1"/>
</dbReference>
<dbReference type="EMBL" id="JARBHB010000003">
    <property type="protein sequence ID" value="KAJ8888288.1"/>
    <property type="molecule type" value="Genomic_DNA"/>
</dbReference>
<keyword evidence="1" id="KW-0862">Zinc</keyword>
<accession>A0ABQ9HV73</accession>
<keyword evidence="1" id="KW-0479">Metal-binding</keyword>
<dbReference type="InterPro" id="IPR001878">
    <property type="entry name" value="Znf_CCHC"/>
</dbReference>
<reference evidence="3 4" key="1">
    <citation type="submission" date="2023-02" db="EMBL/GenBank/DDBJ databases">
        <title>LHISI_Scaffold_Assembly.</title>
        <authorList>
            <person name="Stuart O.P."/>
            <person name="Cleave R."/>
            <person name="Magrath M.J.L."/>
            <person name="Mikheyev A.S."/>
        </authorList>
    </citation>
    <scope>NUCLEOTIDE SEQUENCE [LARGE SCALE GENOMIC DNA]</scope>
    <source>
        <strain evidence="3">Daus_M_001</strain>
        <tissue evidence="3">Leg muscle</tissue>
    </source>
</reference>